<keyword evidence="2" id="KW-0812">Transmembrane</keyword>
<dbReference type="CDD" id="cd07185">
    <property type="entry name" value="OmpA_C-like"/>
    <property type="match status" value="1"/>
</dbReference>
<evidence type="ECO:0000256" key="2">
    <source>
        <dbReference type="SAM" id="Phobius"/>
    </source>
</evidence>
<organism evidence="4 5">
    <name type="scientific">Enterovibrio gelatinilyticus</name>
    <dbReference type="NCBI Taxonomy" id="2899819"/>
    <lineage>
        <taxon>Bacteria</taxon>
        <taxon>Pseudomonadati</taxon>
        <taxon>Pseudomonadota</taxon>
        <taxon>Gammaproteobacteria</taxon>
        <taxon>Vibrionales</taxon>
        <taxon>Vibrionaceae</taxon>
        <taxon>Enterovibrio</taxon>
    </lineage>
</organism>
<keyword evidence="5" id="KW-1185">Reference proteome</keyword>
<dbReference type="Gene3D" id="2.60.40.2540">
    <property type="match status" value="1"/>
</dbReference>
<accession>A0ABT5R050</accession>
<reference evidence="4" key="1">
    <citation type="submission" date="2021-12" db="EMBL/GenBank/DDBJ databases">
        <title>Enterovibrio ZSDZ35 sp. nov. and Enterovibrio ZSDZ42 sp. nov., isolated from coastal seawater in Qingdao.</title>
        <authorList>
            <person name="Zhang P."/>
        </authorList>
    </citation>
    <scope>NUCLEOTIDE SEQUENCE</scope>
    <source>
        <strain evidence="4">ZSDZ42</strain>
    </source>
</reference>
<dbReference type="PROSITE" id="PS51123">
    <property type="entry name" value="OMPA_2"/>
    <property type="match status" value="1"/>
</dbReference>
<dbReference type="Pfam" id="PF00691">
    <property type="entry name" value="OmpA"/>
    <property type="match status" value="1"/>
</dbReference>
<keyword evidence="2" id="KW-1133">Transmembrane helix</keyword>
<dbReference type="PANTHER" id="PTHR30329:SF21">
    <property type="entry name" value="LIPOPROTEIN YIAD-RELATED"/>
    <property type="match status" value="1"/>
</dbReference>
<feature type="transmembrane region" description="Helical" evidence="2">
    <location>
        <begin position="50"/>
        <end position="69"/>
    </location>
</feature>
<protein>
    <submittedName>
        <fullName evidence="4">OmpA family protein</fullName>
    </submittedName>
</protein>
<gene>
    <name evidence="4" type="ORF">LRP50_10435</name>
</gene>
<dbReference type="InterPro" id="IPR006665">
    <property type="entry name" value="OmpA-like"/>
</dbReference>
<dbReference type="PRINTS" id="PR01023">
    <property type="entry name" value="NAFLGMOTY"/>
</dbReference>
<dbReference type="Gene3D" id="3.30.1330.60">
    <property type="entry name" value="OmpA-like domain"/>
    <property type="match status" value="1"/>
</dbReference>
<comment type="caution">
    <text evidence="4">The sequence shown here is derived from an EMBL/GenBank/DDBJ whole genome shotgun (WGS) entry which is preliminary data.</text>
</comment>
<name>A0ABT5R050_9GAMM</name>
<evidence type="ECO:0000259" key="3">
    <source>
        <dbReference type="PROSITE" id="PS51123"/>
    </source>
</evidence>
<dbReference type="RefSeq" id="WP_274164400.1">
    <property type="nucleotide sequence ID" value="NZ_JAJUBC010000010.1"/>
</dbReference>
<dbReference type="InterPro" id="IPR041544">
    <property type="entry name" value="MotY_N"/>
</dbReference>
<dbReference type="InterPro" id="IPR036737">
    <property type="entry name" value="OmpA-like_sf"/>
</dbReference>
<evidence type="ECO:0000256" key="1">
    <source>
        <dbReference type="PROSITE-ProRule" id="PRU00473"/>
    </source>
</evidence>
<dbReference type="Pfam" id="PF18393">
    <property type="entry name" value="MotY_N"/>
    <property type="match status" value="1"/>
</dbReference>
<evidence type="ECO:0000313" key="5">
    <source>
        <dbReference type="Proteomes" id="UP001149400"/>
    </source>
</evidence>
<feature type="domain" description="OmpA-like" evidence="3">
    <location>
        <begin position="210"/>
        <end position="328"/>
    </location>
</feature>
<dbReference type="PANTHER" id="PTHR30329">
    <property type="entry name" value="STATOR ELEMENT OF FLAGELLAR MOTOR COMPLEX"/>
    <property type="match status" value="1"/>
</dbReference>
<dbReference type="InterPro" id="IPR050330">
    <property type="entry name" value="Bact_OuterMem_StrucFunc"/>
</dbReference>
<dbReference type="EMBL" id="JAJUBC010000010">
    <property type="protein sequence ID" value="MDD1793545.1"/>
    <property type="molecule type" value="Genomic_DNA"/>
</dbReference>
<evidence type="ECO:0000313" key="4">
    <source>
        <dbReference type="EMBL" id="MDD1793545.1"/>
    </source>
</evidence>
<sequence length="333" mass="37461">MRSDMSAEYSPIFPAFSVDAWSRLVDEHETITRLVWFAFCWRSKYLMRRLLTLLILFTPVAFSAERIWLSDLDGSRWHFDGNESRCELTHQINGFGSVQIIASPDEAISVHVQPKSGSQIEKLVSVESIPPPWHVDVLSTFEYTGEVDVRLDGGVTLKKAQSLYDTLAGGDWLWISVKGQQNQIHSLQVPNVHFPSASEKFNACRANMLPISYASARNTTIHFERDEYQIGLDEMEDLSLIAELLANDKAITRVLVDGYANDAKGSVANLRLAQARAEEVGSVLAEAGVPLAKMEFRWHGDRYLVADDTEKNKQNKNRYVSVRLIKKAVSGKS</sequence>
<dbReference type="Proteomes" id="UP001149400">
    <property type="component" value="Unassembled WGS sequence"/>
</dbReference>
<dbReference type="SUPFAM" id="SSF103088">
    <property type="entry name" value="OmpA-like"/>
    <property type="match status" value="1"/>
</dbReference>
<keyword evidence="1 2" id="KW-0472">Membrane</keyword>
<proteinExistence type="predicted"/>